<evidence type="ECO:0000313" key="2">
    <source>
        <dbReference type="Proteomes" id="UP000005481"/>
    </source>
</evidence>
<name>G9YKC0_9FIRM</name>
<evidence type="ECO:0000313" key="1">
    <source>
        <dbReference type="EMBL" id="EHM37591.1"/>
    </source>
</evidence>
<keyword evidence="2" id="KW-1185">Reference proteome</keyword>
<comment type="caution">
    <text evidence="1">The sequence shown here is derived from an EMBL/GenBank/DDBJ whole genome shotgun (WGS) entry which is preliminary data.</text>
</comment>
<proteinExistence type="predicted"/>
<dbReference type="HOGENOM" id="CLU_3283950_0_0_9"/>
<gene>
    <name evidence="1" type="ORF">HMPREF0080_02130</name>
</gene>
<dbReference type="EMBL" id="AGCJ01000094">
    <property type="protein sequence ID" value="EHM37591.1"/>
    <property type="molecule type" value="Genomic_DNA"/>
</dbReference>
<protein>
    <submittedName>
        <fullName evidence="1">Uncharacterized protein</fullName>
    </submittedName>
</protein>
<organism evidence="1 2">
    <name type="scientific">Anaeroglobus geminatus F0357</name>
    <dbReference type="NCBI Taxonomy" id="861450"/>
    <lineage>
        <taxon>Bacteria</taxon>
        <taxon>Bacillati</taxon>
        <taxon>Bacillota</taxon>
        <taxon>Negativicutes</taxon>
        <taxon>Veillonellales</taxon>
        <taxon>Veillonellaceae</taxon>
        <taxon>Anaeroglobus</taxon>
    </lineage>
</organism>
<accession>G9YKC0</accession>
<dbReference type="AlphaFoldDB" id="G9YKC0"/>
<sequence length="40" mass="4568">MILAALKLTVKQKAERLTGLTSCHMIQVFHSVILWKEESI</sequence>
<dbReference type="STRING" id="861450.HMPREF0080_02130"/>
<reference evidence="1 2" key="1">
    <citation type="submission" date="2011-08" db="EMBL/GenBank/DDBJ databases">
        <authorList>
            <person name="Weinstock G."/>
            <person name="Sodergren E."/>
            <person name="Clifton S."/>
            <person name="Fulton L."/>
            <person name="Fulton B."/>
            <person name="Courtney L."/>
            <person name="Fronick C."/>
            <person name="Harrison M."/>
            <person name="Strong C."/>
            <person name="Farmer C."/>
            <person name="Delahaunty K."/>
            <person name="Markovic C."/>
            <person name="Hall O."/>
            <person name="Minx P."/>
            <person name="Tomlinson C."/>
            <person name="Mitreva M."/>
            <person name="Hou S."/>
            <person name="Chen J."/>
            <person name="Wollam A."/>
            <person name="Pepin K.H."/>
            <person name="Johnson M."/>
            <person name="Bhonagiri V."/>
            <person name="Zhang X."/>
            <person name="Suruliraj S."/>
            <person name="Warren W."/>
            <person name="Chinwalla A."/>
            <person name="Mardis E.R."/>
            <person name="Wilson R.K."/>
        </authorList>
    </citation>
    <scope>NUCLEOTIDE SEQUENCE [LARGE SCALE GENOMIC DNA]</scope>
    <source>
        <strain evidence="1 2">F0357</strain>
    </source>
</reference>
<dbReference type="Proteomes" id="UP000005481">
    <property type="component" value="Unassembled WGS sequence"/>
</dbReference>